<reference evidence="2" key="1">
    <citation type="submission" date="2016-10" db="EMBL/GenBank/DDBJ databases">
        <authorList>
            <person name="Varghese N."/>
        </authorList>
    </citation>
    <scope>NUCLEOTIDE SEQUENCE [LARGE SCALE GENOMIC DNA]</scope>
    <source>
        <strain evidence="2">GAS106B</strain>
    </source>
</reference>
<organism evidence="1 2">
    <name type="scientific">Paraburkholderia fungorum</name>
    <dbReference type="NCBI Taxonomy" id="134537"/>
    <lineage>
        <taxon>Bacteria</taxon>
        <taxon>Pseudomonadati</taxon>
        <taxon>Pseudomonadota</taxon>
        <taxon>Betaproteobacteria</taxon>
        <taxon>Burkholderiales</taxon>
        <taxon>Burkholderiaceae</taxon>
        <taxon>Paraburkholderia</taxon>
    </lineage>
</organism>
<dbReference type="EMBL" id="FNKP01000002">
    <property type="protein sequence ID" value="SDR42586.1"/>
    <property type="molecule type" value="Genomic_DNA"/>
</dbReference>
<keyword evidence="2" id="KW-1185">Reference proteome</keyword>
<dbReference type="Proteomes" id="UP000183487">
    <property type="component" value="Unassembled WGS sequence"/>
</dbReference>
<dbReference type="AlphaFoldDB" id="A0A1H1IZ02"/>
<evidence type="ECO:0000313" key="2">
    <source>
        <dbReference type="Proteomes" id="UP000183487"/>
    </source>
</evidence>
<dbReference type="RefSeq" id="WP_143026382.1">
    <property type="nucleotide sequence ID" value="NZ_FNKP01000002.1"/>
</dbReference>
<protein>
    <submittedName>
        <fullName evidence="1">Uncharacterized protein</fullName>
    </submittedName>
</protein>
<sequence>MVELVRETDQGMREIGKFMAVGEGITLDQLCDLSGWLHFVGCRLGTLSIERPNDPRLKELLQQCAALQAQCMEQAQAMGELQRGSTLH</sequence>
<evidence type="ECO:0000313" key="1">
    <source>
        <dbReference type="EMBL" id="SDR42586.1"/>
    </source>
</evidence>
<gene>
    <name evidence="1" type="ORF">SAMN05443245_5862</name>
</gene>
<name>A0A1H1IZ02_9BURK</name>
<dbReference type="OrthoDB" id="9992782at2"/>
<proteinExistence type="predicted"/>
<accession>A0A1H1IZ02</accession>